<dbReference type="AlphaFoldDB" id="A0AAD3D2V5"/>
<protein>
    <submittedName>
        <fullName evidence="2">Uncharacterized protein</fullName>
    </submittedName>
</protein>
<evidence type="ECO:0000313" key="2">
    <source>
        <dbReference type="EMBL" id="GFH56587.1"/>
    </source>
</evidence>
<proteinExistence type="predicted"/>
<dbReference type="EMBL" id="BLLK01000052">
    <property type="protein sequence ID" value="GFH56587.1"/>
    <property type="molecule type" value="Genomic_DNA"/>
</dbReference>
<accession>A0AAD3D2V5</accession>
<evidence type="ECO:0000313" key="3">
    <source>
        <dbReference type="Proteomes" id="UP001054902"/>
    </source>
</evidence>
<comment type="caution">
    <text evidence="2">The sequence shown here is derived from an EMBL/GenBank/DDBJ whole genome shotgun (WGS) entry which is preliminary data.</text>
</comment>
<keyword evidence="3" id="KW-1185">Reference proteome</keyword>
<organism evidence="2 3">
    <name type="scientific">Chaetoceros tenuissimus</name>
    <dbReference type="NCBI Taxonomy" id="426638"/>
    <lineage>
        <taxon>Eukaryota</taxon>
        <taxon>Sar</taxon>
        <taxon>Stramenopiles</taxon>
        <taxon>Ochrophyta</taxon>
        <taxon>Bacillariophyta</taxon>
        <taxon>Coscinodiscophyceae</taxon>
        <taxon>Chaetocerotophycidae</taxon>
        <taxon>Chaetocerotales</taxon>
        <taxon>Chaetocerotaceae</taxon>
        <taxon>Chaetoceros</taxon>
    </lineage>
</organism>
<name>A0AAD3D2V5_9STRA</name>
<gene>
    <name evidence="2" type="ORF">CTEN210_13063</name>
</gene>
<reference evidence="2 3" key="1">
    <citation type="journal article" date="2021" name="Sci. Rep.">
        <title>The genome of the diatom Chaetoceros tenuissimus carries an ancient integrated fragment of an extant virus.</title>
        <authorList>
            <person name="Hongo Y."/>
            <person name="Kimura K."/>
            <person name="Takaki Y."/>
            <person name="Yoshida Y."/>
            <person name="Baba S."/>
            <person name="Kobayashi G."/>
            <person name="Nagasaki K."/>
            <person name="Hano T."/>
            <person name="Tomaru Y."/>
        </authorList>
    </citation>
    <scope>NUCLEOTIDE SEQUENCE [LARGE SCALE GENOMIC DNA]</scope>
    <source>
        <strain evidence="2 3">NIES-3715</strain>
    </source>
</reference>
<sequence>MRSIETTNIPDPGEFQEDEEIPYVMGLEETIVGRAQEIQADRLWTNNIQKFPKHVMQSLKERLEKTLGNTSANSSSVALPVPVPAVPVPAQLQSEETEVTADFDELKREVEL</sequence>
<evidence type="ECO:0000256" key="1">
    <source>
        <dbReference type="SAM" id="MobiDB-lite"/>
    </source>
</evidence>
<feature type="region of interest" description="Disordered" evidence="1">
    <location>
        <begin position="92"/>
        <end position="112"/>
    </location>
</feature>
<dbReference type="Proteomes" id="UP001054902">
    <property type="component" value="Unassembled WGS sequence"/>
</dbReference>